<evidence type="ECO:0000313" key="2">
    <source>
        <dbReference type="Proteomes" id="UP000318801"/>
    </source>
</evidence>
<dbReference type="InterPro" id="IPR021251">
    <property type="entry name" value="DUF2793"/>
</dbReference>
<evidence type="ECO:0000313" key="1">
    <source>
        <dbReference type="EMBL" id="TPW30892.1"/>
    </source>
</evidence>
<proteinExistence type="predicted"/>
<dbReference type="AlphaFoldDB" id="A0A506U8Y6"/>
<accession>A0A506U8Y6</accession>
<dbReference type="RefSeq" id="WP_141148763.1">
    <property type="nucleotide sequence ID" value="NZ_VHLG01000004.1"/>
</dbReference>
<protein>
    <submittedName>
        <fullName evidence="1">DUF2793 domain-containing protein</fullName>
    </submittedName>
</protein>
<dbReference type="Proteomes" id="UP000318801">
    <property type="component" value="Unassembled WGS sequence"/>
</dbReference>
<organism evidence="1 2">
    <name type="scientific">Martelella alba</name>
    <dbReference type="NCBI Taxonomy" id="2590451"/>
    <lineage>
        <taxon>Bacteria</taxon>
        <taxon>Pseudomonadati</taxon>
        <taxon>Pseudomonadota</taxon>
        <taxon>Alphaproteobacteria</taxon>
        <taxon>Hyphomicrobiales</taxon>
        <taxon>Aurantimonadaceae</taxon>
        <taxon>Martelella</taxon>
    </lineage>
</organism>
<dbReference type="EMBL" id="VHLG01000004">
    <property type="protein sequence ID" value="TPW30892.1"/>
    <property type="molecule type" value="Genomic_DNA"/>
</dbReference>
<gene>
    <name evidence="1" type="ORF">FJU08_09490</name>
</gene>
<reference evidence="1 2" key="1">
    <citation type="submission" date="2019-06" db="EMBL/GenBank/DDBJ databases">
        <authorList>
            <person name="Li M."/>
        </authorList>
    </citation>
    <scope>NUCLEOTIDE SEQUENCE [LARGE SCALE GENOMIC DNA]</scope>
    <source>
        <strain evidence="1 2">BGMRC2036</strain>
    </source>
</reference>
<comment type="caution">
    <text evidence="1">The sequence shown here is derived from an EMBL/GenBank/DDBJ whole genome shotgun (WGS) entry which is preliminary data.</text>
</comment>
<name>A0A506U8Y6_9HYPH</name>
<sequence>MSDNTANLALPFILPAQAQKHVTHNEALQRLDTVVQLSIVSTAATPPSAPTEGDRYRVGPGASDGFAGKDGKIAVYQDGNWVFITPASGWLAWFQDDECLLCYDGAAWTEPPMPSAASCNMLGVNATADSTNRLAVSSAATLLNHIGNGHQLKINKAASTDTASLLFQTGWSGRAEMVLAGNDDFSVKTSVDGSSWVDALEIAGNGTISMPQRPIVRAAPAPSSGVIADGSETGFDTLHLHQTGFSLGSACAGGGYALQVSETGYYHLSLLITASATAAHSVDLRKDSSETVFALAGAASSGVSSSQAGSTIAYLSAGDTLTLLHHGGASYDLGYGKTEISIFRL</sequence>
<keyword evidence="2" id="KW-1185">Reference proteome</keyword>
<dbReference type="Pfam" id="PF10983">
    <property type="entry name" value="DUF2793"/>
    <property type="match status" value="1"/>
</dbReference>
<dbReference type="OrthoDB" id="564699at2"/>